<evidence type="ECO:0000256" key="1">
    <source>
        <dbReference type="SAM" id="Phobius"/>
    </source>
</evidence>
<feature type="transmembrane region" description="Helical" evidence="1">
    <location>
        <begin position="105"/>
        <end position="122"/>
    </location>
</feature>
<keyword evidence="1" id="KW-0812">Transmembrane</keyword>
<dbReference type="RefSeq" id="WP_073324470.1">
    <property type="nucleotide sequence ID" value="NZ_FQWD01000006.1"/>
</dbReference>
<proteinExistence type="predicted"/>
<organism evidence="2 3">
    <name type="scientific">Marisediminitalea aggregata</name>
    <dbReference type="NCBI Taxonomy" id="634436"/>
    <lineage>
        <taxon>Bacteria</taxon>
        <taxon>Pseudomonadati</taxon>
        <taxon>Pseudomonadota</taxon>
        <taxon>Gammaproteobacteria</taxon>
        <taxon>Alteromonadales</taxon>
        <taxon>Alteromonadaceae</taxon>
        <taxon>Marisediminitalea</taxon>
    </lineage>
</organism>
<evidence type="ECO:0000313" key="3">
    <source>
        <dbReference type="Proteomes" id="UP000184520"/>
    </source>
</evidence>
<keyword evidence="1" id="KW-0472">Membrane</keyword>
<dbReference type="EMBL" id="FQWD01000006">
    <property type="protein sequence ID" value="SHH02259.1"/>
    <property type="molecule type" value="Genomic_DNA"/>
</dbReference>
<gene>
    <name evidence="2" type="ORF">SAMN05216361_3495</name>
</gene>
<accession>A0A1M5PL80</accession>
<name>A0A1M5PL80_9ALTE</name>
<feature type="transmembrane region" description="Helical" evidence="1">
    <location>
        <begin position="7"/>
        <end position="31"/>
    </location>
</feature>
<dbReference type="Proteomes" id="UP000184520">
    <property type="component" value="Unassembled WGS sequence"/>
</dbReference>
<dbReference type="STRING" id="634436.SAMN05216361_3495"/>
<reference evidence="3" key="1">
    <citation type="submission" date="2016-11" db="EMBL/GenBank/DDBJ databases">
        <authorList>
            <person name="Varghese N."/>
            <person name="Submissions S."/>
        </authorList>
    </citation>
    <scope>NUCLEOTIDE SEQUENCE [LARGE SCALE GENOMIC DNA]</scope>
    <source>
        <strain evidence="3">CGMCC 1.8995</strain>
    </source>
</reference>
<feature type="transmembrane region" description="Helical" evidence="1">
    <location>
        <begin position="43"/>
        <end position="64"/>
    </location>
</feature>
<feature type="transmembrane region" description="Helical" evidence="1">
    <location>
        <begin position="142"/>
        <end position="160"/>
    </location>
</feature>
<protein>
    <submittedName>
        <fullName evidence="2">Uncharacterized protein</fullName>
    </submittedName>
</protein>
<keyword evidence="3" id="KW-1185">Reference proteome</keyword>
<sequence>MNKIQTLLFRLSANTCAIFGVISVICAIAAIENFELIFEITKPFAIISLITIFPLFIAFVLIRIKYSIASNGKNTGKKKGLNTHIRDTIDNFLEPIKALLSISKVHLVVFVLLIISGGFMYHSFQIGGVSWAFGTPFEKHHAISFGTTAALFYAIMLPYYSYRASQSAYSANET</sequence>
<keyword evidence="1" id="KW-1133">Transmembrane helix</keyword>
<dbReference type="AlphaFoldDB" id="A0A1M5PL80"/>
<evidence type="ECO:0000313" key="2">
    <source>
        <dbReference type="EMBL" id="SHH02259.1"/>
    </source>
</evidence>